<dbReference type="Pfam" id="PF06314">
    <property type="entry name" value="ADC"/>
    <property type="match status" value="1"/>
</dbReference>
<dbReference type="Gene3D" id="2.40.400.10">
    <property type="entry name" value="Acetoacetate decarboxylase-like"/>
    <property type="match status" value="1"/>
</dbReference>
<sequence>MGLADDGKESVEEQVTLSTGQTVTLPLSTDVTMMSVVFSAALDPVRALLPSCLSPVRVGRKRAAVTFLFVRYHSVDDGSLEPYDEFGVLIPATRPSSRATPILSRLLVVWVATSTRCRSRPNRHGHLVTRCGDIRRLLATLS</sequence>
<gene>
    <name evidence="1" type="ORF">ACFQL7_15245</name>
</gene>
<name>A0ABD5YSW4_9EURY</name>
<evidence type="ECO:0000313" key="2">
    <source>
        <dbReference type="Proteomes" id="UP001596417"/>
    </source>
</evidence>
<keyword evidence="2" id="KW-1185">Reference proteome</keyword>
<accession>A0ABD5YSW4</accession>
<dbReference type="SUPFAM" id="SSF160104">
    <property type="entry name" value="Acetoacetate decarboxylase-like"/>
    <property type="match status" value="1"/>
</dbReference>
<dbReference type="AlphaFoldDB" id="A0ABD5YSW4"/>
<organism evidence="1 2">
    <name type="scientific">Halocatena marina</name>
    <dbReference type="NCBI Taxonomy" id="2934937"/>
    <lineage>
        <taxon>Archaea</taxon>
        <taxon>Methanobacteriati</taxon>
        <taxon>Methanobacteriota</taxon>
        <taxon>Stenosarchaea group</taxon>
        <taxon>Halobacteria</taxon>
        <taxon>Halobacteriales</taxon>
        <taxon>Natronomonadaceae</taxon>
        <taxon>Halocatena</taxon>
    </lineage>
</organism>
<dbReference type="RefSeq" id="WP_390205978.1">
    <property type="nucleotide sequence ID" value="NZ_JBHTAX010000001.1"/>
</dbReference>
<proteinExistence type="predicted"/>
<protein>
    <submittedName>
        <fullName evidence="1">Acetoacetate decarboxylase family protein</fullName>
    </submittedName>
</protein>
<reference evidence="1 2" key="1">
    <citation type="journal article" date="2019" name="Int. J. Syst. Evol. Microbiol.">
        <title>The Global Catalogue of Microorganisms (GCM) 10K type strain sequencing project: providing services to taxonomists for standard genome sequencing and annotation.</title>
        <authorList>
            <consortium name="The Broad Institute Genomics Platform"/>
            <consortium name="The Broad Institute Genome Sequencing Center for Infectious Disease"/>
            <person name="Wu L."/>
            <person name="Ma J."/>
        </authorList>
    </citation>
    <scope>NUCLEOTIDE SEQUENCE [LARGE SCALE GENOMIC DNA]</scope>
    <source>
        <strain evidence="1 2">RDMS1</strain>
    </source>
</reference>
<comment type="caution">
    <text evidence="1">The sequence shown here is derived from an EMBL/GenBank/DDBJ whole genome shotgun (WGS) entry which is preliminary data.</text>
</comment>
<evidence type="ECO:0000313" key="1">
    <source>
        <dbReference type="EMBL" id="MFC7191042.1"/>
    </source>
</evidence>
<dbReference type="Proteomes" id="UP001596417">
    <property type="component" value="Unassembled WGS sequence"/>
</dbReference>
<dbReference type="EMBL" id="JBHTAX010000001">
    <property type="protein sequence ID" value="MFC7191042.1"/>
    <property type="molecule type" value="Genomic_DNA"/>
</dbReference>
<dbReference type="InterPro" id="IPR010451">
    <property type="entry name" value="Acetoacetate_decarboxylase"/>
</dbReference>
<dbReference type="InterPro" id="IPR023375">
    <property type="entry name" value="ADC_dom_sf"/>
</dbReference>